<sequence length="317" mass="35556">MFTSRESTLSPEPSAAADTEATIDMPAEAVAHASDVKNISSYLQVQKSLVDMTQCRPSLRRDAKVIRFCCPQHRDRCTSNEPQKSRGQREPLEVEQLVDLFRRLVCRGFAWAAVLTLLQLQCGERADCARQCRASWLRGIVPGSSTTPTIRIPRINGKTKAREIPLLPQFASLLYHWMYKSPLRKDSTTSCSCWPFPNQKVINTALLFPGLSKQAGHGQWWKRHWSKAVSERAYLASLKTVAAGLKRENRDKNHTWTDFDIDKLGTIQHVYDTPTTKRKRSAVHQAFSPIVNAIGSEEPKKKTKKNGADGDGSPGPD</sequence>
<dbReference type="Proteomes" id="UP000186817">
    <property type="component" value="Unassembled WGS sequence"/>
</dbReference>
<organism evidence="2 3">
    <name type="scientific">Symbiodinium microadriaticum</name>
    <name type="common">Dinoflagellate</name>
    <name type="synonym">Zooxanthella microadriatica</name>
    <dbReference type="NCBI Taxonomy" id="2951"/>
    <lineage>
        <taxon>Eukaryota</taxon>
        <taxon>Sar</taxon>
        <taxon>Alveolata</taxon>
        <taxon>Dinophyceae</taxon>
        <taxon>Suessiales</taxon>
        <taxon>Symbiodiniaceae</taxon>
        <taxon>Symbiodinium</taxon>
    </lineage>
</organism>
<keyword evidence="3" id="KW-1185">Reference proteome</keyword>
<reference evidence="2 3" key="1">
    <citation type="submission" date="2016-02" db="EMBL/GenBank/DDBJ databases">
        <title>Genome analysis of coral dinoflagellate symbionts highlights evolutionary adaptations to a symbiotic lifestyle.</title>
        <authorList>
            <person name="Aranda M."/>
            <person name="Li Y."/>
            <person name="Liew Y.J."/>
            <person name="Baumgarten S."/>
            <person name="Simakov O."/>
            <person name="Wilson M."/>
            <person name="Piel J."/>
            <person name="Ashoor H."/>
            <person name="Bougouffa S."/>
            <person name="Bajic V.B."/>
            <person name="Ryu T."/>
            <person name="Ravasi T."/>
            <person name="Bayer T."/>
            <person name="Micklem G."/>
            <person name="Kim H."/>
            <person name="Bhak J."/>
            <person name="Lajeunesse T.C."/>
            <person name="Voolstra C.R."/>
        </authorList>
    </citation>
    <scope>NUCLEOTIDE SEQUENCE [LARGE SCALE GENOMIC DNA]</scope>
    <source>
        <strain evidence="2 3">CCMP2467</strain>
    </source>
</reference>
<name>A0A1Q9DWJ0_SYMMI</name>
<accession>A0A1Q9DWJ0</accession>
<dbReference type="AlphaFoldDB" id="A0A1Q9DWJ0"/>
<feature type="region of interest" description="Disordered" evidence="1">
    <location>
        <begin position="280"/>
        <end position="317"/>
    </location>
</feature>
<dbReference type="EMBL" id="LSRX01000358">
    <property type="protein sequence ID" value="OLP99536.1"/>
    <property type="molecule type" value="Genomic_DNA"/>
</dbReference>
<dbReference type="OrthoDB" id="477051at2759"/>
<evidence type="ECO:0000256" key="1">
    <source>
        <dbReference type="SAM" id="MobiDB-lite"/>
    </source>
</evidence>
<evidence type="ECO:0000313" key="3">
    <source>
        <dbReference type="Proteomes" id="UP000186817"/>
    </source>
</evidence>
<comment type="caution">
    <text evidence="2">The sequence shown here is derived from an EMBL/GenBank/DDBJ whole genome shotgun (WGS) entry which is preliminary data.</text>
</comment>
<evidence type="ECO:0000313" key="2">
    <source>
        <dbReference type="EMBL" id="OLP99536.1"/>
    </source>
</evidence>
<gene>
    <name evidence="2" type="ORF">AK812_SmicGene17914</name>
</gene>
<protein>
    <submittedName>
        <fullName evidence="2">Uncharacterized protein</fullName>
    </submittedName>
</protein>
<proteinExistence type="predicted"/>